<dbReference type="SUPFAM" id="SSF52317">
    <property type="entry name" value="Class I glutamine amidotransferase-like"/>
    <property type="match status" value="1"/>
</dbReference>
<dbReference type="AlphaFoldDB" id="A0A5D0UM31"/>
<dbReference type="InterPro" id="IPR009057">
    <property type="entry name" value="Homeodomain-like_sf"/>
</dbReference>
<evidence type="ECO:0000256" key="1">
    <source>
        <dbReference type="ARBA" id="ARBA00023015"/>
    </source>
</evidence>
<dbReference type="Pfam" id="PF01965">
    <property type="entry name" value="DJ-1_PfpI"/>
    <property type="match status" value="1"/>
</dbReference>
<dbReference type="Pfam" id="PF12833">
    <property type="entry name" value="HTH_18"/>
    <property type="match status" value="1"/>
</dbReference>
<reference evidence="5 6" key="1">
    <citation type="submission" date="2019-08" db="EMBL/GenBank/DDBJ databases">
        <title>Actinomadura sp. nov. CYP1-5 isolated from mountain soil.</title>
        <authorList>
            <person name="Songsumanus A."/>
            <person name="Kuncharoen N."/>
            <person name="Kudo T."/>
            <person name="Yuki M."/>
            <person name="Igarashi Y."/>
            <person name="Tanasupawat S."/>
        </authorList>
    </citation>
    <scope>NUCLEOTIDE SEQUENCE [LARGE SCALE GENOMIC DNA]</scope>
    <source>
        <strain evidence="5 6">GKU157</strain>
    </source>
</reference>
<feature type="domain" description="HTH araC/xylS-type" evidence="4">
    <location>
        <begin position="217"/>
        <end position="315"/>
    </location>
</feature>
<dbReference type="CDD" id="cd03137">
    <property type="entry name" value="GATase1_AraC_1"/>
    <property type="match status" value="1"/>
</dbReference>
<feature type="compositionally biased region" description="Basic and acidic residues" evidence="3">
    <location>
        <begin position="341"/>
        <end position="357"/>
    </location>
</feature>
<keyword evidence="2" id="KW-0804">Transcription</keyword>
<keyword evidence="6" id="KW-1185">Reference proteome</keyword>
<organism evidence="5 6">
    <name type="scientific">Actinomadura syzygii</name>
    <dbReference type="NCBI Taxonomy" id="1427538"/>
    <lineage>
        <taxon>Bacteria</taxon>
        <taxon>Bacillati</taxon>
        <taxon>Actinomycetota</taxon>
        <taxon>Actinomycetes</taxon>
        <taxon>Streptosporangiales</taxon>
        <taxon>Thermomonosporaceae</taxon>
        <taxon>Actinomadura</taxon>
    </lineage>
</organism>
<name>A0A5D0UM31_9ACTN</name>
<keyword evidence="1" id="KW-0805">Transcription regulation</keyword>
<evidence type="ECO:0000256" key="3">
    <source>
        <dbReference type="SAM" id="MobiDB-lite"/>
    </source>
</evidence>
<dbReference type="GO" id="GO:0043565">
    <property type="term" value="F:sequence-specific DNA binding"/>
    <property type="evidence" value="ECO:0007669"/>
    <property type="project" value="InterPro"/>
</dbReference>
<comment type="caution">
    <text evidence="5">The sequence shown here is derived from an EMBL/GenBank/DDBJ whole genome shotgun (WGS) entry which is preliminary data.</text>
</comment>
<dbReference type="InterPro" id="IPR052158">
    <property type="entry name" value="INH-QAR"/>
</dbReference>
<dbReference type="Gene3D" id="1.10.10.60">
    <property type="entry name" value="Homeodomain-like"/>
    <property type="match status" value="1"/>
</dbReference>
<protein>
    <submittedName>
        <fullName evidence="5">Helix-turn-helix domain-containing protein</fullName>
    </submittedName>
</protein>
<dbReference type="PANTHER" id="PTHR43130">
    <property type="entry name" value="ARAC-FAMILY TRANSCRIPTIONAL REGULATOR"/>
    <property type="match status" value="1"/>
</dbReference>
<dbReference type="EMBL" id="VSFF01000001">
    <property type="protein sequence ID" value="TYC18665.1"/>
    <property type="molecule type" value="Genomic_DNA"/>
</dbReference>
<evidence type="ECO:0000313" key="6">
    <source>
        <dbReference type="Proteomes" id="UP000322634"/>
    </source>
</evidence>
<feature type="region of interest" description="Disordered" evidence="3">
    <location>
        <begin position="320"/>
        <end position="366"/>
    </location>
</feature>
<gene>
    <name evidence="5" type="ORF">FXF65_02625</name>
</gene>
<evidence type="ECO:0000256" key="2">
    <source>
        <dbReference type="ARBA" id="ARBA00023163"/>
    </source>
</evidence>
<sequence>MGGMRVAFVIYDGFQVLDLAGPHEVFNAAGRYECLVAAPEAGPVRSSGGLPVHAGHALRDLDPALDLGDIDTLVVAGGPGVDAARADPALVGWLTAAAGRARRVASVCSGALLLAETGLLDGRRVTTHWARERQLRREYPALDVDCDPIFVRDGRFWTSAGVTAGMDLALALVEDDHGRDAAHAVARELVLFLRRPGSQSQFSVPLWSAQPATDPVRAAVSSVQADPGARHTIGDLAGRSGLSARHLQRRFTAEMGVPPAAYVERVRVEAARRALAEGDEPVETLARRLGFGTAETLRRAFHRHVGVAPSDFRARFRGTHLPTDRLPEDSPLEGPLAQDRLPSDRPAGDRHLRDRLAGDSLADISG</sequence>
<dbReference type="PANTHER" id="PTHR43130:SF3">
    <property type="entry name" value="HTH-TYPE TRANSCRIPTIONAL REGULATOR RV1931C"/>
    <property type="match status" value="1"/>
</dbReference>
<dbReference type="SUPFAM" id="SSF46689">
    <property type="entry name" value="Homeodomain-like"/>
    <property type="match status" value="2"/>
</dbReference>
<dbReference type="RefSeq" id="WP_148348039.1">
    <property type="nucleotide sequence ID" value="NZ_VSFF01000001.1"/>
</dbReference>
<dbReference type="InterPro" id="IPR029062">
    <property type="entry name" value="Class_I_gatase-like"/>
</dbReference>
<dbReference type="Proteomes" id="UP000322634">
    <property type="component" value="Unassembled WGS sequence"/>
</dbReference>
<proteinExistence type="predicted"/>
<dbReference type="OrthoDB" id="3992151at2"/>
<accession>A0A5D0UM31</accession>
<dbReference type="PROSITE" id="PS01124">
    <property type="entry name" value="HTH_ARAC_FAMILY_2"/>
    <property type="match status" value="1"/>
</dbReference>
<dbReference type="GO" id="GO:0003700">
    <property type="term" value="F:DNA-binding transcription factor activity"/>
    <property type="evidence" value="ECO:0007669"/>
    <property type="project" value="InterPro"/>
</dbReference>
<evidence type="ECO:0000313" key="5">
    <source>
        <dbReference type="EMBL" id="TYC18665.1"/>
    </source>
</evidence>
<dbReference type="SMART" id="SM00342">
    <property type="entry name" value="HTH_ARAC"/>
    <property type="match status" value="1"/>
</dbReference>
<evidence type="ECO:0000259" key="4">
    <source>
        <dbReference type="PROSITE" id="PS01124"/>
    </source>
</evidence>
<dbReference type="InterPro" id="IPR018060">
    <property type="entry name" value="HTH_AraC"/>
</dbReference>
<dbReference type="InterPro" id="IPR002818">
    <property type="entry name" value="DJ-1/PfpI"/>
</dbReference>
<dbReference type="Gene3D" id="3.40.50.880">
    <property type="match status" value="1"/>
</dbReference>